<evidence type="ECO:0000313" key="10">
    <source>
        <dbReference type="Proteomes" id="UP000240760"/>
    </source>
</evidence>
<dbReference type="EMBL" id="KZ679139">
    <property type="protein sequence ID" value="PTB72986.1"/>
    <property type="molecule type" value="Genomic_DNA"/>
</dbReference>
<comment type="catalytic activity">
    <reaction evidence="1">
        <text>Endonucleolytic cleavage to 5'-phosphomonoester.</text>
        <dbReference type="EC" id="3.1.26.4"/>
    </reaction>
</comment>
<dbReference type="OrthoDB" id="245563at2759"/>
<evidence type="ECO:0000313" key="9">
    <source>
        <dbReference type="EMBL" id="PTB72986.1"/>
    </source>
</evidence>
<dbReference type="AlphaFoldDB" id="A0A2T4BUR5"/>
<dbReference type="STRING" id="983965.A0A2T4BUR5"/>
<keyword evidence="5" id="KW-0479">Metal-binding</keyword>
<dbReference type="Gene3D" id="3.30.420.10">
    <property type="entry name" value="Ribonuclease H-like superfamily/Ribonuclease H"/>
    <property type="match status" value="1"/>
</dbReference>
<dbReference type="PANTHER" id="PTHR10642">
    <property type="entry name" value="RIBONUCLEASE H1"/>
    <property type="match status" value="1"/>
</dbReference>
<dbReference type="Pfam" id="PF00075">
    <property type="entry name" value="RNase_H"/>
    <property type="match status" value="1"/>
</dbReference>
<keyword evidence="10" id="KW-1185">Reference proteome</keyword>
<keyword evidence="7" id="KW-0378">Hydrolase</keyword>
<evidence type="ECO:0000256" key="4">
    <source>
        <dbReference type="ARBA" id="ARBA00022722"/>
    </source>
</evidence>
<dbReference type="GO" id="GO:0046872">
    <property type="term" value="F:metal ion binding"/>
    <property type="evidence" value="ECO:0007669"/>
    <property type="project" value="UniProtKB-KW"/>
</dbReference>
<proteinExistence type="inferred from homology"/>
<organism evidence="9 10">
    <name type="scientific">Trichoderma longibrachiatum ATCC 18648</name>
    <dbReference type="NCBI Taxonomy" id="983965"/>
    <lineage>
        <taxon>Eukaryota</taxon>
        <taxon>Fungi</taxon>
        <taxon>Dikarya</taxon>
        <taxon>Ascomycota</taxon>
        <taxon>Pezizomycotina</taxon>
        <taxon>Sordariomycetes</taxon>
        <taxon>Hypocreomycetidae</taxon>
        <taxon>Hypocreales</taxon>
        <taxon>Hypocreaceae</taxon>
        <taxon>Trichoderma</taxon>
    </lineage>
</organism>
<accession>A0A2T4BUR5</accession>
<reference evidence="9 10" key="1">
    <citation type="submission" date="2016-07" db="EMBL/GenBank/DDBJ databases">
        <title>Multiple horizontal gene transfer events from other fungi enriched the ability of initially mycotrophic Trichoderma (Ascomycota) to feed on dead plant biomass.</title>
        <authorList>
            <consortium name="DOE Joint Genome Institute"/>
            <person name="Aerts A."/>
            <person name="Atanasova L."/>
            <person name="Chenthamara K."/>
            <person name="Zhang J."/>
            <person name="Grujic M."/>
            <person name="Henrissat B."/>
            <person name="Kuo A."/>
            <person name="Salamov A."/>
            <person name="Lipzen A."/>
            <person name="Labutti K."/>
            <person name="Barry K."/>
            <person name="Miao Y."/>
            <person name="Rahimi M.J."/>
            <person name="Shen Q."/>
            <person name="Grigoriev I.V."/>
            <person name="Kubicek C.P."/>
            <person name="Druzhinina I.S."/>
        </authorList>
    </citation>
    <scope>NUCLEOTIDE SEQUENCE [LARGE SCALE GENOMIC DNA]</scope>
    <source>
        <strain evidence="9 10">ATCC 18648</strain>
    </source>
</reference>
<evidence type="ECO:0000259" key="8">
    <source>
        <dbReference type="PROSITE" id="PS50879"/>
    </source>
</evidence>
<dbReference type="GO" id="GO:0004523">
    <property type="term" value="F:RNA-DNA hybrid ribonuclease activity"/>
    <property type="evidence" value="ECO:0007669"/>
    <property type="project" value="UniProtKB-EC"/>
</dbReference>
<dbReference type="InterPro" id="IPR050092">
    <property type="entry name" value="RNase_H"/>
</dbReference>
<evidence type="ECO:0000256" key="6">
    <source>
        <dbReference type="ARBA" id="ARBA00022759"/>
    </source>
</evidence>
<evidence type="ECO:0000256" key="2">
    <source>
        <dbReference type="ARBA" id="ARBA00005300"/>
    </source>
</evidence>
<dbReference type="InterPro" id="IPR002156">
    <property type="entry name" value="RNaseH_domain"/>
</dbReference>
<dbReference type="SUPFAM" id="SSF53098">
    <property type="entry name" value="Ribonuclease H-like"/>
    <property type="match status" value="1"/>
</dbReference>
<evidence type="ECO:0000256" key="5">
    <source>
        <dbReference type="ARBA" id="ARBA00022723"/>
    </source>
</evidence>
<name>A0A2T4BUR5_TRILO</name>
<evidence type="ECO:0000256" key="3">
    <source>
        <dbReference type="ARBA" id="ARBA00012180"/>
    </source>
</evidence>
<dbReference type="EC" id="3.1.26.4" evidence="3"/>
<dbReference type="GO" id="GO:0003676">
    <property type="term" value="F:nucleic acid binding"/>
    <property type="evidence" value="ECO:0007669"/>
    <property type="project" value="InterPro"/>
</dbReference>
<dbReference type="Proteomes" id="UP000240760">
    <property type="component" value="Unassembled WGS sequence"/>
</dbReference>
<feature type="domain" description="RNase H type-1" evidence="8">
    <location>
        <begin position="64"/>
        <end position="221"/>
    </location>
</feature>
<dbReference type="CDD" id="cd13934">
    <property type="entry name" value="RNase_H_Dikarya_like"/>
    <property type="match status" value="1"/>
</dbReference>
<keyword evidence="4" id="KW-0540">Nuclease</keyword>
<dbReference type="GO" id="GO:0043137">
    <property type="term" value="P:DNA replication, removal of RNA primer"/>
    <property type="evidence" value="ECO:0007669"/>
    <property type="project" value="TreeGrafter"/>
</dbReference>
<evidence type="ECO:0000256" key="7">
    <source>
        <dbReference type="ARBA" id="ARBA00022801"/>
    </source>
</evidence>
<keyword evidence="6" id="KW-0255">Endonuclease</keyword>
<gene>
    <name evidence="9" type="ORF">M440DRAFT_1404713</name>
</gene>
<comment type="similarity">
    <text evidence="2">Belongs to the RNase H family.</text>
</comment>
<dbReference type="PROSITE" id="PS50879">
    <property type="entry name" value="RNASE_H_1"/>
    <property type="match status" value="1"/>
</dbReference>
<dbReference type="PANTHER" id="PTHR10642:SF26">
    <property type="entry name" value="RIBONUCLEASE H1"/>
    <property type="match status" value="1"/>
</dbReference>
<protein>
    <recommendedName>
        <fullName evidence="3">ribonuclease H</fullName>
        <ecNumber evidence="3">3.1.26.4</ecNumber>
    </recommendedName>
</protein>
<dbReference type="InterPro" id="IPR012337">
    <property type="entry name" value="RNaseH-like_sf"/>
</dbReference>
<evidence type="ECO:0000256" key="1">
    <source>
        <dbReference type="ARBA" id="ARBA00000077"/>
    </source>
</evidence>
<sequence>MAVSTGYIGLFLEDHGEENQRTFDPRDSRAHRHVPVDQLIVYNAHKGVRQLQEMNAYTGQMSVDSRTVVVSIDGACRGNGTPSAQAAWGVYFGPQSMHNECGLLDATLPQTSTRAEIEALSQALNIIRNYVSEDYSLLHYHIRTDSSYLVNTFSTWIHDWIKNGGMNSRGKRAAHFEVLKRIEERLDDMTYGDDGGMTFRFWLVPRGENKEADALANQALDEGSRANILATSAKLQVLAISPLDQASGSNKMAANVKPRVLAVSLNRLSFFDSMYDSLLSKLRADSTFQRVEDGPSAIRMLLEEPRPDAVLVTDEALTLKKNAAVWDAVLKYIRRGGTAVCMGHFSCFTSPMSIKPFFAKAGLDWSSASYHRTTLVLNAQAVGTSLASRLPPAYSQKAVFLKQAKPSDAWYVTNKDSVLESLVFGAENAHTPGESPVLLARVAGGKLGYVGDVNGEEGSEAVVLAMCGL</sequence>
<dbReference type="InterPro" id="IPR036397">
    <property type="entry name" value="RNaseH_sf"/>
</dbReference>